<dbReference type="InterPro" id="IPR045162">
    <property type="entry name" value="Vps15-like"/>
</dbReference>
<feature type="domain" description="Protein kinase" evidence="20">
    <location>
        <begin position="25"/>
        <end position="306"/>
    </location>
</feature>
<protein>
    <recommendedName>
        <fullName evidence="15">Pre-mRNA-splicing factor CWC22</fullName>
        <ecNumber evidence="3">2.7.11.1</ecNumber>
    </recommendedName>
    <alternativeName>
        <fullName evidence="16">Pre-mRNA-splicing factor cwc22</fullName>
    </alternativeName>
</protein>
<comment type="similarity">
    <text evidence="2">Belongs to the CWC22 family.</text>
</comment>
<gene>
    <name evidence="22" type="ORF">B0A49_12105</name>
</gene>
<dbReference type="Pfam" id="PF02847">
    <property type="entry name" value="MA3"/>
    <property type="match status" value="1"/>
</dbReference>
<keyword evidence="10" id="KW-0547">Nucleotide-binding</keyword>
<dbReference type="InterPro" id="IPR001680">
    <property type="entry name" value="WD40_rpt"/>
</dbReference>
<dbReference type="SMART" id="SM00320">
    <property type="entry name" value="WD40"/>
    <property type="match status" value="3"/>
</dbReference>
<dbReference type="PROSITE" id="PS50294">
    <property type="entry name" value="WD_REPEATS_REGION"/>
    <property type="match status" value="1"/>
</dbReference>
<keyword evidence="23" id="KW-1185">Reference proteome</keyword>
<dbReference type="InterPro" id="IPR015943">
    <property type="entry name" value="WD40/YVTN_repeat-like_dom_sf"/>
</dbReference>
<feature type="repeat" description="HEAT" evidence="17">
    <location>
        <begin position="437"/>
        <end position="468"/>
    </location>
</feature>
<reference evidence="22 23" key="1">
    <citation type="submission" date="2017-03" db="EMBL/GenBank/DDBJ databases">
        <title>Genomes of endolithic fungi from Antarctica.</title>
        <authorList>
            <person name="Coleine C."/>
            <person name="Masonjones S."/>
            <person name="Stajich J.E."/>
        </authorList>
    </citation>
    <scope>NUCLEOTIDE SEQUENCE [LARGE SCALE GENOMIC DNA]</scope>
    <source>
        <strain evidence="22 23">CCFEE 5187</strain>
    </source>
</reference>
<keyword evidence="5 18" id="KW-0853">WD repeat</keyword>
<keyword evidence="7" id="KW-0808">Transferase</keyword>
<evidence type="ECO:0000256" key="14">
    <source>
        <dbReference type="ARBA" id="ARBA00023242"/>
    </source>
</evidence>
<dbReference type="InterPro" id="IPR011009">
    <property type="entry name" value="Kinase-like_dom_sf"/>
</dbReference>
<dbReference type="InterPro" id="IPR021133">
    <property type="entry name" value="HEAT_type_2"/>
</dbReference>
<dbReference type="FunFam" id="1.25.10.10:FF:000342">
    <property type="entry name" value="Serine/threonine-protein kinase VPS15"/>
    <property type="match status" value="1"/>
</dbReference>
<feature type="region of interest" description="Disordered" evidence="19">
    <location>
        <begin position="1867"/>
        <end position="1892"/>
    </location>
</feature>
<dbReference type="SUPFAM" id="SSF50978">
    <property type="entry name" value="WD40 repeat-like"/>
    <property type="match status" value="1"/>
</dbReference>
<evidence type="ECO:0000256" key="2">
    <source>
        <dbReference type="ARBA" id="ARBA00006856"/>
    </source>
</evidence>
<evidence type="ECO:0000259" key="20">
    <source>
        <dbReference type="PROSITE" id="PS50011"/>
    </source>
</evidence>
<dbReference type="GO" id="GO:0003723">
    <property type="term" value="F:RNA binding"/>
    <property type="evidence" value="ECO:0007669"/>
    <property type="project" value="InterPro"/>
</dbReference>
<dbReference type="PROSITE" id="PS00108">
    <property type="entry name" value="PROTEIN_KINASE_ST"/>
    <property type="match status" value="1"/>
</dbReference>
<name>A0A4U0WKC6_9PEZI</name>
<dbReference type="InterPro" id="IPR008271">
    <property type="entry name" value="Ser/Thr_kinase_AS"/>
</dbReference>
<feature type="domain" description="MI" evidence="21">
    <location>
        <begin position="1905"/>
        <end position="2021"/>
    </location>
</feature>
<dbReference type="PROSITE" id="PS50082">
    <property type="entry name" value="WD_REPEATS_2"/>
    <property type="match status" value="1"/>
</dbReference>
<feature type="compositionally biased region" description="Acidic residues" evidence="19">
    <location>
        <begin position="1868"/>
        <end position="1885"/>
    </location>
</feature>
<evidence type="ECO:0000256" key="1">
    <source>
        <dbReference type="ARBA" id="ARBA00004123"/>
    </source>
</evidence>
<feature type="region of interest" description="Disordered" evidence="19">
    <location>
        <begin position="947"/>
        <end position="1011"/>
    </location>
</feature>
<keyword evidence="11" id="KW-0418">Kinase</keyword>
<evidence type="ECO:0000256" key="8">
    <source>
        <dbReference type="ARBA" id="ARBA00022728"/>
    </source>
</evidence>
<dbReference type="GO" id="GO:0005681">
    <property type="term" value="C:spliceosomal complex"/>
    <property type="evidence" value="ECO:0007669"/>
    <property type="project" value="UniProtKB-KW"/>
</dbReference>
<evidence type="ECO:0000259" key="21">
    <source>
        <dbReference type="PROSITE" id="PS51366"/>
    </source>
</evidence>
<proteinExistence type="inferred from homology"/>
<evidence type="ECO:0000256" key="3">
    <source>
        <dbReference type="ARBA" id="ARBA00012513"/>
    </source>
</evidence>
<evidence type="ECO:0000256" key="6">
    <source>
        <dbReference type="ARBA" id="ARBA00022664"/>
    </source>
</evidence>
<dbReference type="GO" id="GO:0071561">
    <property type="term" value="C:nucleus-vacuole junction"/>
    <property type="evidence" value="ECO:0007669"/>
    <property type="project" value="TreeGrafter"/>
</dbReference>
<evidence type="ECO:0000256" key="15">
    <source>
        <dbReference type="ARBA" id="ARBA00040804"/>
    </source>
</evidence>
<dbReference type="Pfam" id="PF00400">
    <property type="entry name" value="WD40"/>
    <property type="match status" value="1"/>
</dbReference>
<dbReference type="STRING" id="331657.A0A4U0WKC6"/>
<evidence type="ECO:0000256" key="16">
    <source>
        <dbReference type="ARBA" id="ARBA00069506"/>
    </source>
</evidence>
<dbReference type="SUPFAM" id="SSF48371">
    <property type="entry name" value="ARM repeat"/>
    <property type="match status" value="2"/>
</dbReference>
<dbReference type="SMART" id="SM00543">
    <property type="entry name" value="MIF4G"/>
    <property type="match status" value="1"/>
</dbReference>
<feature type="region of interest" description="Disordered" evidence="19">
    <location>
        <begin position="920"/>
        <end position="939"/>
    </location>
</feature>
<dbReference type="GO" id="GO:0016236">
    <property type="term" value="P:macroautophagy"/>
    <property type="evidence" value="ECO:0007669"/>
    <property type="project" value="InterPro"/>
</dbReference>
<dbReference type="InterPro" id="IPR011989">
    <property type="entry name" value="ARM-like"/>
</dbReference>
<dbReference type="PROSITE" id="PS51366">
    <property type="entry name" value="MI"/>
    <property type="match status" value="1"/>
</dbReference>
<feature type="compositionally biased region" description="Basic residues" evidence="19">
    <location>
        <begin position="923"/>
        <end position="932"/>
    </location>
</feature>
<dbReference type="EMBL" id="NAJN01001624">
    <property type="protein sequence ID" value="TKA62085.1"/>
    <property type="molecule type" value="Genomic_DNA"/>
</dbReference>
<keyword evidence="12" id="KW-0067">ATP-binding</keyword>
<dbReference type="Proteomes" id="UP000308768">
    <property type="component" value="Unassembled WGS sequence"/>
</dbReference>
<dbReference type="EC" id="2.7.11.1" evidence="3"/>
<evidence type="ECO:0000313" key="22">
    <source>
        <dbReference type="EMBL" id="TKA62085.1"/>
    </source>
</evidence>
<dbReference type="GO" id="GO:0034272">
    <property type="term" value="C:phosphatidylinositol 3-kinase complex, class III, type II"/>
    <property type="evidence" value="ECO:0007669"/>
    <property type="project" value="TreeGrafter"/>
</dbReference>
<evidence type="ECO:0000256" key="18">
    <source>
        <dbReference type="PROSITE-ProRule" id="PRU00221"/>
    </source>
</evidence>
<dbReference type="PANTHER" id="PTHR17583:SF0">
    <property type="entry name" value="PHOSPHOINOSITIDE 3-KINASE REGULATORY SUBUNIT 4"/>
    <property type="match status" value="1"/>
</dbReference>
<dbReference type="InterPro" id="IPR016024">
    <property type="entry name" value="ARM-type_fold"/>
</dbReference>
<dbReference type="Gene3D" id="1.10.510.10">
    <property type="entry name" value="Transferase(Phosphotransferase) domain 1"/>
    <property type="match status" value="1"/>
</dbReference>
<dbReference type="FunFam" id="1.25.40.180:FF:000004">
    <property type="entry name" value="pre-mRNA-splicing factor CWC22 homolog"/>
    <property type="match status" value="1"/>
</dbReference>
<dbReference type="InterPro" id="IPR000719">
    <property type="entry name" value="Prot_kinase_dom"/>
</dbReference>
<evidence type="ECO:0000256" key="4">
    <source>
        <dbReference type="ARBA" id="ARBA00022527"/>
    </source>
</evidence>
<feature type="repeat" description="WD" evidence="18">
    <location>
        <begin position="1139"/>
        <end position="1171"/>
    </location>
</feature>
<dbReference type="GO" id="GO:0005770">
    <property type="term" value="C:late endosome"/>
    <property type="evidence" value="ECO:0007669"/>
    <property type="project" value="TreeGrafter"/>
</dbReference>
<evidence type="ECO:0000256" key="19">
    <source>
        <dbReference type="SAM" id="MobiDB-lite"/>
    </source>
</evidence>
<dbReference type="CDD" id="cd13980">
    <property type="entry name" value="STKc_Vps15"/>
    <property type="match status" value="1"/>
</dbReference>
<keyword evidence="6" id="KW-0507">mRNA processing</keyword>
<keyword evidence="9" id="KW-0677">Repeat</keyword>
<dbReference type="GO" id="GO:0006397">
    <property type="term" value="P:mRNA processing"/>
    <property type="evidence" value="ECO:0007669"/>
    <property type="project" value="UniProtKB-KW"/>
</dbReference>
<dbReference type="InterPro" id="IPR003891">
    <property type="entry name" value="Initiation_fac_eIF4g_MI"/>
</dbReference>
<dbReference type="GO" id="GO:0006623">
    <property type="term" value="P:protein targeting to vacuole"/>
    <property type="evidence" value="ECO:0007669"/>
    <property type="project" value="TreeGrafter"/>
</dbReference>
<dbReference type="PROSITE" id="PS50077">
    <property type="entry name" value="HEAT_REPEAT"/>
    <property type="match status" value="1"/>
</dbReference>
<dbReference type="InterPro" id="IPR055231">
    <property type="entry name" value="2AA_helical"/>
</dbReference>
<feature type="region of interest" description="Disordered" evidence="19">
    <location>
        <begin position="1025"/>
        <end position="1044"/>
    </location>
</feature>
<comment type="subcellular location">
    <subcellularLocation>
        <location evidence="1">Nucleus</location>
    </subcellularLocation>
</comment>
<dbReference type="InterPro" id="IPR036322">
    <property type="entry name" value="WD40_repeat_dom_sf"/>
</dbReference>
<keyword evidence="8" id="KW-0747">Spliceosome</keyword>
<evidence type="ECO:0000256" key="13">
    <source>
        <dbReference type="ARBA" id="ARBA00023187"/>
    </source>
</evidence>
<dbReference type="SUPFAM" id="SSF56112">
    <property type="entry name" value="Protein kinase-like (PK-like)"/>
    <property type="match status" value="1"/>
</dbReference>
<dbReference type="Gene3D" id="1.25.40.180">
    <property type="match status" value="1"/>
</dbReference>
<dbReference type="OrthoDB" id="242910at2759"/>
<dbReference type="GO" id="GO:0005524">
    <property type="term" value="F:ATP binding"/>
    <property type="evidence" value="ECO:0007669"/>
    <property type="project" value="UniProtKB-KW"/>
</dbReference>
<accession>A0A4U0WKC6</accession>
<feature type="compositionally biased region" description="Basic and acidic residues" evidence="19">
    <location>
        <begin position="966"/>
        <end position="976"/>
    </location>
</feature>
<dbReference type="GO" id="GO:0045324">
    <property type="term" value="P:late endosome to vacuole transport"/>
    <property type="evidence" value="ECO:0007669"/>
    <property type="project" value="InterPro"/>
</dbReference>
<comment type="caution">
    <text evidence="22">The sequence shown here is derived from an EMBL/GenBank/DDBJ whole genome shotgun (WGS) entry which is preliminary data.</text>
</comment>
<dbReference type="GO" id="GO:0004674">
    <property type="term" value="F:protein serine/threonine kinase activity"/>
    <property type="evidence" value="ECO:0007669"/>
    <property type="project" value="UniProtKB-KW"/>
</dbReference>
<evidence type="ECO:0000256" key="10">
    <source>
        <dbReference type="ARBA" id="ARBA00022741"/>
    </source>
</evidence>
<evidence type="ECO:0000256" key="17">
    <source>
        <dbReference type="PROSITE-ProRule" id="PRU00103"/>
    </source>
</evidence>
<dbReference type="FunFam" id="1.10.510.10:FF:000497">
    <property type="entry name" value="Phosphoinositide 3-kinase regulatory subunit"/>
    <property type="match status" value="1"/>
</dbReference>
<dbReference type="InterPro" id="IPR003890">
    <property type="entry name" value="MIF4G-like_typ-3"/>
</dbReference>
<dbReference type="SMART" id="SM00544">
    <property type="entry name" value="MA3"/>
    <property type="match status" value="1"/>
</dbReference>
<evidence type="ECO:0000256" key="9">
    <source>
        <dbReference type="ARBA" id="ARBA00022737"/>
    </source>
</evidence>
<evidence type="ECO:0000256" key="11">
    <source>
        <dbReference type="ARBA" id="ARBA00022777"/>
    </source>
</evidence>
<dbReference type="SMART" id="SM00220">
    <property type="entry name" value="S_TKc"/>
    <property type="match status" value="1"/>
</dbReference>
<dbReference type="Gene3D" id="1.25.10.10">
    <property type="entry name" value="Leucine-rich Repeat Variant"/>
    <property type="match status" value="2"/>
</dbReference>
<organism evidence="22 23">
    <name type="scientific">Cryomyces minteri</name>
    <dbReference type="NCBI Taxonomy" id="331657"/>
    <lineage>
        <taxon>Eukaryota</taxon>
        <taxon>Fungi</taxon>
        <taxon>Dikarya</taxon>
        <taxon>Ascomycota</taxon>
        <taxon>Pezizomycotina</taxon>
        <taxon>Dothideomycetes</taxon>
        <taxon>Dothideomycetes incertae sedis</taxon>
        <taxon>Cryomyces</taxon>
    </lineage>
</organism>
<dbReference type="Pfam" id="PF22956">
    <property type="entry name" value="VPS15-like_hel"/>
    <property type="match status" value="1"/>
</dbReference>
<dbReference type="GO" id="GO:0008380">
    <property type="term" value="P:RNA splicing"/>
    <property type="evidence" value="ECO:0007669"/>
    <property type="project" value="UniProtKB-KW"/>
</dbReference>
<dbReference type="Gene3D" id="2.130.10.10">
    <property type="entry name" value="YVTN repeat-like/Quinoprotein amine dehydrogenase"/>
    <property type="match status" value="2"/>
</dbReference>
<dbReference type="Pfam" id="PF00069">
    <property type="entry name" value="Pkinase"/>
    <property type="match status" value="1"/>
</dbReference>
<evidence type="ECO:0000256" key="5">
    <source>
        <dbReference type="ARBA" id="ARBA00022574"/>
    </source>
</evidence>
<feature type="compositionally biased region" description="Low complexity" evidence="19">
    <location>
        <begin position="990"/>
        <end position="1002"/>
    </location>
</feature>
<feature type="non-terminal residue" evidence="22">
    <location>
        <position position="2121"/>
    </location>
</feature>
<keyword evidence="13" id="KW-0508">mRNA splicing</keyword>
<dbReference type="PANTHER" id="PTHR17583">
    <property type="entry name" value="PHOSPHOINOSITIDE 3-KINASE REGULATORY SUBUNIT 4"/>
    <property type="match status" value="1"/>
</dbReference>
<dbReference type="PROSITE" id="PS50011">
    <property type="entry name" value="PROTEIN_KINASE_DOM"/>
    <property type="match status" value="1"/>
</dbReference>
<evidence type="ECO:0000256" key="7">
    <source>
        <dbReference type="ARBA" id="ARBA00022679"/>
    </source>
</evidence>
<keyword evidence="4" id="KW-0723">Serine/threonine-protein kinase</keyword>
<evidence type="ECO:0000313" key="23">
    <source>
        <dbReference type="Proteomes" id="UP000308768"/>
    </source>
</evidence>
<dbReference type="GO" id="GO:0034271">
    <property type="term" value="C:phosphatidylinositol 3-kinase complex, class III, type I"/>
    <property type="evidence" value="ECO:0007669"/>
    <property type="project" value="TreeGrafter"/>
</dbReference>
<keyword evidence="14" id="KW-0539">Nucleus</keyword>
<evidence type="ECO:0000256" key="12">
    <source>
        <dbReference type="ARBA" id="ARBA00022840"/>
    </source>
</evidence>
<sequence length="2121" mass="238554">MGQGYSLTTLSAGAAGIDVPELADLSYEKSLGGARFMKTIRARHKDGLVVAKVVMKPYASMKLDQYVKAILDERTALADVPNVLGYHRVVETSTNGYLVRQFVHSSLYDRMSTRPFLEDIEKKWLAFQLLCAVRDCHARDIFHGDIKTENTLVTSWNWLYLSDFSSSFKPTYLPEDNPADFSFYFDTSARRTCYLAPERFLSVGQQAEGKDRINWAMDIFSVGCVIAELFLEGPIFSLSQLFRYRKGEYDPEHAHLSKIEDKEIRELVTHMIQVDPESRFSADEYLQFWRRRAFPDYFYSFLHQYMHLITDPTSGRKPVTAGRVNLGESDDRIDRIYYDFDKISFFLGYDSAKSTDTQKAYRRSTSQLFPLYLDIPNNRHQASAMRNKSVDDGTLLFLTLTVTSVRSTARATARLRACELLLAFSERLTDEAKLDRVLPYVMTLLQDPTEIVRVTALRTLTQLLALISVVSPINAYVFPEYIVPKLQIFVPGSKEDPSPLSRMTYASCLASLASTASRFLDMMQALRADGSFPTTDPEAEDDVASYSAYRTLYDVAREDLVFQFEAQTKAFLTDMDSAVRRAFLGSVSTLCVFFGSAKASDVVLSHLNTYLNDKDWQLKCAFFETIVGVATYVGGTGLEEFILPLMVQSLTDPEESVVERVIRSFSTMAQLGLFQRSKTWELVDVVGRFTMHPNIWIREAAAHFISAATTYLSIADNRAIIRPLIKPYLRVPPSDLTELKILDALKKPLPRIILDLALSWAMKTDKGVFWKPAQQPGTFSFGNREDTLTTTSASELGPNAFSKVLKNEEDEQWLTRLRNIGMGPGDEFKLLALREYIWRVAHRQNKEASERNPPRFGQKSVLYELGISPQTIFFDSGEQFFDKVISHESVPHHEQTKSPRAAHHTIADALLDASTPVDDAVARRGRSHPHSQKVKDLDRMLFGGEAVRSKGPIPNALPLRLASPGPDRDSNSEPHSKSLQVPRPRGGVPNTDGNLSSSLDSNNDPKSDYRGVRHQTSAMNLMNSTEARKASAETSTDPTNAVGKLNIPSLRATSKSINEPSVSSINPPQVSPRFRNAHTYTGHDPTVLRMLDDLYAGTYPVDAVEFGPIVPQRSHRHPVKRAYPSANMWRPEGIRVAVLNEHSGPCTRIAVAPDHVFFITASDDGTIKVWDTARLEKNVMHRPRCTYKHAAGASVSSVCFVEKTHTFISTGTDGSVNVVKVDVVETGGTTRYGKLKTLREWRFPSEGEHAVWSEHFKSDNESVLIMATNESRIVAIALRTMSVMYELENPAHHGTPTCFCLDRKGHWLLLGTSHGVLDLWDLRFQKRLKGWGFKGAVPVKRITLHPLPLKEKRGDSHEVGTRQQIIVAGGTDKNEVTVWDLERMACREVYRTTSRDSSLQHGSSGAGARSLRDYEALDLDAEKKDGMLGRFGTSVEPEMLPDSGRVALSGLAVGIQGLLPAADEDAEAKLLFLLTAGPDWKIRFWDCWKVEGSQIVSGVEQGDSKPTFSCTRLGNGFKVFQELRSEPVSQERNKSGKVPKASRALERQRQLDMRLQEGEALSSKPLTEEEKQAAAKAEYEKLLSMRSGGTYIPPARLRALQAQITDKTSKEYQRMAWEALKKSINGLINKVNVSNIKFIVPELFGENLVRGRGLFCRSIMKAQSASLPFTPIYGAMVAIVNTKLPQVGELLVNRLVIQFRKAFKRNDKLVCLSSTTFLAHLVNQQVAHEMLAAQILLLLLHLPTDDSVEIAVGLMREVGQHIEEMNPAIGAAVFDQFRSILHDGDIDKRTQYMIEVLFQVRKDRYKDNPAIKEELDLVEEEDQITHRPGLDDEIDVQDGLNIFKFDPEWEANEEAYMKLKAEILGEAEGSDEEDGYESESSSDNEEAVKEREIEIKDQSNTDLVNLRRTIYLTIMSSSAFEEATHKLMKINLPAGKEDELPSMIIECCSQERTYNKFFGLIGERFCKLNRLWTGLFEEMFAKYYDTIHRYETNRLRIIAQLFGHLLASDAVGWHVLSVIHLNEEETTSSSRIFVKILIEDLAQALGMRKLTERLKDEMLQPSLAGIFPTDNPRNTRFAINFFTAIGLGSLTEGMRTYLQNMPKPVVPALPVKEASDDENIS</sequence>